<dbReference type="GO" id="GO:0000271">
    <property type="term" value="P:polysaccharide biosynthetic process"/>
    <property type="evidence" value="ECO:0007669"/>
    <property type="project" value="InterPro"/>
</dbReference>
<dbReference type="RefSeq" id="WP_091096680.1">
    <property type="nucleotide sequence ID" value="NZ_FNXE01000008.1"/>
</dbReference>
<evidence type="ECO:0000313" key="1">
    <source>
        <dbReference type="EMBL" id="SEH68274.1"/>
    </source>
</evidence>
<accession>A0A1H6K5K1</accession>
<name>A0A1H6K5K1_9FLAO</name>
<dbReference type="AlphaFoldDB" id="A0A1H6K5K1"/>
<sequence>MNVLCIGYYDKFSRFFLQIKKKLKQQNRLSKLTIESTYFSGFLYGFIRWQSCKWININAWIKAWKHHRYYQNHLYKNTIYKGFNIDELFLNQQATNHLKWQAMAYIDLFEKKLQNIDVLLMIGDLRLPFEIAKKIAFKNNIPVYFLEQGPFATTFIDTNGVNANANIRGYKPNSAYNKNKKDKVTAFLNRSKHKKYHRSPVYRGLDYLLELLLKKTLFFPPDLKIDHPLFKNSSKQIAKKIFKATEHPNKNVYLLICQVPYDVNITHHSPHYNNHFDILRDVHQNLPKNSILIVREHPVYSGKYEDNFYQYIVSHENIYVDSSKNFTDVLNAADAVIINNSTVGLEAISHNKNVLVLANSYYDNSEICLKMNNRNELKELLKEVLNYQPDQNKIIDFLHQFFTKQVVEGFITDKKLIAADTVFQRIFEHYKH</sequence>
<dbReference type="InterPro" id="IPR007833">
    <property type="entry name" value="Capsule_polysaccharide_synth"/>
</dbReference>
<dbReference type="OrthoDB" id="9071293at2"/>
<dbReference type="Gene3D" id="3.40.50.12580">
    <property type="match status" value="1"/>
</dbReference>
<protein>
    <submittedName>
        <fullName evidence="1">Capsular polysaccharide export protein</fullName>
    </submittedName>
</protein>
<gene>
    <name evidence="1" type="ORF">SAMN02927937_00850</name>
</gene>
<proteinExistence type="predicted"/>
<evidence type="ECO:0000313" key="2">
    <source>
        <dbReference type="Proteomes" id="UP000199634"/>
    </source>
</evidence>
<dbReference type="STRING" id="1159016.SAMN02927937_00850"/>
<dbReference type="InterPro" id="IPR043148">
    <property type="entry name" value="TagF_C"/>
</dbReference>
<dbReference type="Pfam" id="PF05159">
    <property type="entry name" value="Capsule_synth"/>
    <property type="match status" value="1"/>
</dbReference>
<organism evidence="1 2">
    <name type="scientific">Paenimyroides marinum</name>
    <dbReference type="NCBI Taxonomy" id="1159016"/>
    <lineage>
        <taxon>Bacteria</taxon>
        <taxon>Pseudomonadati</taxon>
        <taxon>Bacteroidota</taxon>
        <taxon>Flavobacteriia</taxon>
        <taxon>Flavobacteriales</taxon>
        <taxon>Flavobacteriaceae</taxon>
        <taxon>Paenimyroides</taxon>
    </lineage>
</organism>
<dbReference type="Proteomes" id="UP000199634">
    <property type="component" value="Unassembled WGS sequence"/>
</dbReference>
<dbReference type="GO" id="GO:0015774">
    <property type="term" value="P:polysaccharide transport"/>
    <property type="evidence" value="ECO:0007669"/>
    <property type="project" value="InterPro"/>
</dbReference>
<reference evidence="1 2" key="1">
    <citation type="submission" date="2016-10" db="EMBL/GenBank/DDBJ databases">
        <authorList>
            <person name="de Groot N.N."/>
        </authorList>
    </citation>
    <scope>NUCLEOTIDE SEQUENCE [LARGE SCALE GENOMIC DNA]</scope>
    <source>
        <strain evidence="1 2">CGMCC 1.10825</strain>
    </source>
</reference>
<keyword evidence="2" id="KW-1185">Reference proteome</keyword>
<dbReference type="SUPFAM" id="SSF53756">
    <property type="entry name" value="UDP-Glycosyltransferase/glycogen phosphorylase"/>
    <property type="match status" value="1"/>
</dbReference>
<dbReference type="EMBL" id="FNXE01000008">
    <property type="protein sequence ID" value="SEH68274.1"/>
    <property type="molecule type" value="Genomic_DNA"/>
</dbReference>